<protein>
    <recommendedName>
        <fullName evidence="3 9">Prephenate dehydratase</fullName>
        <shortName evidence="9">PDT</shortName>
        <ecNumber evidence="2 9">4.2.1.51</ecNumber>
    </recommendedName>
</protein>
<proteinExistence type="predicted"/>
<dbReference type="RefSeq" id="WP_385941466.1">
    <property type="nucleotide sequence ID" value="NZ_JBHSOZ010000005.1"/>
</dbReference>
<dbReference type="GO" id="GO:0004664">
    <property type="term" value="F:prephenate dehydratase activity"/>
    <property type="evidence" value="ECO:0007669"/>
    <property type="project" value="UniProtKB-EC"/>
</dbReference>
<evidence type="ECO:0000256" key="2">
    <source>
        <dbReference type="ARBA" id="ARBA00013147"/>
    </source>
</evidence>
<organism evidence="12 13">
    <name type="scientific">Thalassorhabdus alkalitolerans</name>
    <dbReference type="NCBI Taxonomy" id="2282697"/>
    <lineage>
        <taxon>Bacteria</taxon>
        <taxon>Bacillati</taxon>
        <taxon>Bacillota</taxon>
        <taxon>Bacilli</taxon>
        <taxon>Bacillales</taxon>
        <taxon>Bacillaceae</taxon>
        <taxon>Thalassorhabdus</taxon>
    </lineage>
</organism>
<comment type="catalytic activity">
    <reaction evidence="8 9">
        <text>prephenate + H(+) = 3-phenylpyruvate + CO2 + H2O</text>
        <dbReference type="Rhea" id="RHEA:21648"/>
        <dbReference type="ChEBI" id="CHEBI:15377"/>
        <dbReference type="ChEBI" id="CHEBI:15378"/>
        <dbReference type="ChEBI" id="CHEBI:16526"/>
        <dbReference type="ChEBI" id="CHEBI:18005"/>
        <dbReference type="ChEBI" id="CHEBI:29934"/>
        <dbReference type="EC" id="4.2.1.51"/>
    </reaction>
</comment>
<dbReference type="CDD" id="cd04905">
    <property type="entry name" value="ACT_CM-PDT"/>
    <property type="match status" value="1"/>
</dbReference>
<keyword evidence="6 9" id="KW-0584">Phenylalanine biosynthesis</keyword>
<evidence type="ECO:0000256" key="4">
    <source>
        <dbReference type="ARBA" id="ARBA00022605"/>
    </source>
</evidence>
<dbReference type="InterPro" id="IPR018528">
    <property type="entry name" value="Preph_deHydtase_CS"/>
</dbReference>
<gene>
    <name evidence="9 12" type="primary">pheA</name>
    <name evidence="12" type="ORF">ACFPU1_12190</name>
</gene>
<dbReference type="PROSITE" id="PS51671">
    <property type="entry name" value="ACT"/>
    <property type="match status" value="1"/>
</dbReference>
<evidence type="ECO:0000259" key="10">
    <source>
        <dbReference type="PROSITE" id="PS51171"/>
    </source>
</evidence>
<evidence type="ECO:0000256" key="8">
    <source>
        <dbReference type="ARBA" id="ARBA00047848"/>
    </source>
</evidence>
<evidence type="ECO:0000259" key="11">
    <source>
        <dbReference type="PROSITE" id="PS51671"/>
    </source>
</evidence>
<dbReference type="PROSITE" id="PS00858">
    <property type="entry name" value="PREPHENATE_DEHYDR_2"/>
    <property type="match status" value="1"/>
</dbReference>
<keyword evidence="5 9" id="KW-0057">Aromatic amino acid biosynthesis</keyword>
<keyword evidence="7 9" id="KW-0456">Lyase</keyword>
<dbReference type="SUPFAM" id="SSF55021">
    <property type="entry name" value="ACT-like"/>
    <property type="match status" value="1"/>
</dbReference>
<name>A0ABW0YR08_9BACI</name>
<evidence type="ECO:0000256" key="3">
    <source>
        <dbReference type="ARBA" id="ARBA00021872"/>
    </source>
</evidence>
<comment type="pathway">
    <text evidence="1 9">Amino-acid biosynthesis; L-phenylalanine biosynthesis; phenylpyruvate from prephenate: step 1/1.</text>
</comment>
<dbReference type="NCBIfam" id="NF008865">
    <property type="entry name" value="PRK11898.1"/>
    <property type="match status" value="1"/>
</dbReference>
<reference evidence="13" key="1">
    <citation type="journal article" date="2019" name="Int. J. Syst. Evol. Microbiol.">
        <title>The Global Catalogue of Microorganisms (GCM) 10K type strain sequencing project: providing services to taxonomists for standard genome sequencing and annotation.</title>
        <authorList>
            <consortium name="The Broad Institute Genomics Platform"/>
            <consortium name="The Broad Institute Genome Sequencing Center for Infectious Disease"/>
            <person name="Wu L."/>
            <person name="Ma J."/>
        </authorList>
    </citation>
    <scope>NUCLEOTIDE SEQUENCE [LARGE SCALE GENOMIC DNA]</scope>
    <source>
        <strain evidence="13">CECT 7184</strain>
    </source>
</reference>
<evidence type="ECO:0000313" key="12">
    <source>
        <dbReference type="EMBL" id="MFC5713543.1"/>
    </source>
</evidence>
<feature type="domain" description="ACT" evidence="11">
    <location>
        <begin position="202"/>
        <end position="279"/>
    </location>
</feature>
<evidence type="ECO:0000256" key="9">
    <source>
        <dbReference type="RuleBase" id="RU361254"/>
    </source>
</evidence>
<dbReference type="PANTHER" id="PTHR21022:SF19">
    <property type="entry name" value="PREPHENATE DEHYDRATASE-RELATED"/>
    <property type="match status" value="1"/>
</dbReference>
<dbReference type="Proteomes" id="UP001596142">
    <property type="component" value="Unassembled WGS sequence"/>
</dbReference>
<dbReference type="Gene3D" id="3.30.70.260">
    <property type="match status" value="1"/>
</dbReference>
<dbReference type="SUPFAM" id="SSF53850">
    <property type="entry name" value="Periplasmic binding protein-like II"/>
    <property type="match status" value="1"/>
</dbReference>
<evidence type="ECO:0000256" key="7">
    <source>
        <dbReference type="ARBA" id="ARBA00023239"/>
    </source>
</evidence>
<feature type="domain" description="Prephenate dehydratase" evidence="10">
    <location>
        <begin position="3"/>
        <end position="183"/>
    </location>
</feature>
<evidence type="ECO:0000256" key="1">
    <source>
        <dbReference type="ARBA" id="ARBA00004741"/>
    </source>
</evidence>
<dbReference type="EC" id="4.2.1.51" evidence="2 9"/>
<comment type="caution">
    <text evidence="12">The sequence shown here is derived from an EMBL/GenBank/DDBJ whole genome shotgun (WGS) entry which is preliminary data.</text>
</comment>
<dbReference type="Gene3D" id="3.40.190.10">
    <property type="entry name" value="Periplasmic binding protein-like II"/>
    <property type="match status" value="2"/>
</dbReference>
<dbReference type="PANTHER" id="PTHR21022">
    <property type="entry name" value="PREPHENATE DEHYDRATASE P PROTEIN"/>
    <property type="match status" value="1"/>
</dbReference>
<dbReference type="Pfam" id="PF00800">
    <property type="entry name" value="PDT"/>
    <property type="match status" value="1"/>
</dbReference>
<dbReference type="InterPro" id="IPR008242">
    <property type="entry name" value="Chor_mutase/pphenate_deHydtase"/>
</dbReference>
<dbReference type="PIRSF" id="PIRSF001500">
    <property type="entry name" value="Chor_mut_pdt_Ppr"/>
    <property type="match status" value="1"/>
</dbReference>
<dbReference type="EMBL" id="JBHSOZ010000005">
    <property type="protein sequence ID" value="MFC5713543.1"/>
    <property type="molecule type" value="Genomic_DNA"/>
</dbReference>
<evidence type="ECO:0000313" key="13">
    <source>
        <dbReference type="Proteomes" id="UP001596142"/>
    </source>
</evidence>
<sequence>MKTIGYLGPQGTFTELAVKGLFKEGSHLPFSTIPACMDAVANKEADLAVVPLENAIEGSVNLSMDYLIHKHTLPIIGEIVVPIEQHLLVAPSMADKWKECTEIYSHPHAIAQCHDFLNKELPGSDLQYTNSTGAAAKKVLEESDRPIAAIANELAAQKYGLVIAQKNIHDYVNNHTKFVILKRPETSFQVSSSLKTGEKTTLMVTLPSDYSGALHQVLSAFAWRKLNLSKIESRPMKTGLGNYFFVIDVDQAMDEVLIPGVVQELEALGCGVRVLGSYPCFSLQNVEEGAKNPVPK</sequence>
<keyword evidence="13" id="KW-1185">Reference proteome</keyword>
<dbReference type="InterPro" id="IPR001086">
    <property type="entry name" value="Preph_deHydtase"/>
</dbReference>
<dbReference type="InterPro" id="IPR045865">
    <property type="entry name" value="ACT-like_dom_sf"/>
</dbReference>
<evidence type="ECO:0000256" key="6">
    <source>
        <dbReference type="ARBA" id="ARBA00023222"/>
    </source>
</evidence>
<dbReference type="PROSITE" id="PS51171">
    <property type="entry name" value="PREPHENATE_DEHYDR_3"/>
    <property type="match status" value="1"/>
</dbReference>
<evidence type="ECO:0000256" key="5">
    <source>
        <dbReference type="ARBA" id="ARBA00023141"/>
    </source>
</evidence>
<dbReference type="InterPro" id="IPR002912">
    <property type="entry name" value="ACT_dom"/>
</dbReference>
<keyword evidence="4 9" id="KW-0028">Amino-acid biosynthesis</keyword>
<accession>A0ABW0YR08</accession>
<dbReference type="CDD" id="cd13633">
    <property type="entry name" value="PBP2_Sa-PDT_like"/>
    <property type="match status" value="1"/>
</dbReference>